<evidence type="ECO:0000256" key="1">
    <source>
        <dbReference type="ARBA" id="ARBA00004613"/>
    </source>
</evidence>
<evidence type="ECO:0000256" key="6">
    <source>
        <dbReference type="ARBA" id="ARBA00022837"/>
    </source>
</evidence>
<evidence type="ECO:0000256" key="5">
    <source>
        <dbReference type="ARBA" id="ARBA00022801"/>
    </source>
</evidence>
<dbReference type="InterPro" id="IPR002884">
    <property type="entry name" value="P_dom"/>
</dbReference>
<feature type="region of interest" description="Disordered" evidence="7">
    <location>
        <begin position="881"/>
        <end position="957"/>
    </location>
</feature>
<keyword evidence="5" id="KW-0378">Hydrolase</keyword>
<dbReference type="Pfam" id="PF13583">
    <property type="entry name" value="Reprolysin_4"/>
    <property type="match status" value="1"/>
</dbReference>
<dbReference type="InterPro" id="IPR059100">
    <property type="entry name" value="TSP3_bac"/>
</dbReference>
<feature type="signal peptide" evidence="8">
    <location>
        <begin position="1"/>
        <end position="27"/>
    </location>
</feature>
<dbReference type="PROSITE" id="PS51829">
    <property type="entry name" value="P_HOMO_B"/>
    <property type="match status" value="1"/>
</dbReference>
<keyword evidence="4 8" id="KW-0732">Signal</keyword>
<dbReference type="EMBL" id="CP036501">
    <property type="protein sequence ID" value="UZP74890.1"/>
    <property type="molecule type" value="Genomic_DNA"/>
</dbReference>
<evidence type="ECO:0000256" key="3">
    <source>
        <dbReference type="ARBA" id="ARBA00022670"/>
    </source>
</evidence>
<protein>
    <recommendedName>
        <fullName evidence="9">P/Homo B domain-containing protein</fullName>
    </recommendedName>
</protein>
<dbReference type="InterPro" id="IPR008979">
    <property type="entry name" value="Galactose-bd-like_sf"/>
</dbReference>
<reference evidence="10 11" key="1">
    <citation type="submission" date="2019-02" db="EMBL/GenBank/DDBJ databases">
        <title>Halieaceae_genomes.</title>
        <authorList>
            <person name="Li S.-H."/>
        </authorList>
    </citation>
    <scope>NUCLEOTIDE SEQUENCE [LARGE SCALE GENOMIC DNA]</scope>
    <source>
        <strain evidence="10 11">JH123</strain>
    </source>
</reference>
<organism evidence="10 11">
    <name type="scientific">Candidatus Paraluminiphilus aquimaris</name>
    <dbReference type="NCBI Taxonomy" id="2518994"/>
    <lineage>
        <taxon>Bacteria</taxon>
        <taxon>Pseudomonadati</taxon>
        <taxon>Pseudomonadota</taxon>
        <taxon>Gammaproteobacteria</taxon>
        <taxon>Cellvibrionales</taxon>
        <taxon>Halieaceae</taxon>
        <taxon>Candidatus Paraluminiphilus</taxon>
    </lineage>
</organism>
<accession>A0ABY6Q7L1</accession>
<feature type="chain" id="PRO_5047430214" description="P/Homo B domain-containing protein" evidence="8">
    <location>
        <begin position="28"/>
        <end position="977"/>
    </location>
</feature>
<evidence type="ECO:0000256" key="4">
    <source>
        <dbReference type="ARBA" id="ARBA00022729"/>
    </source>
</evidence>
<keyword evidence="2" id="KW-0964">Secreted</keyword>
<feature type="compositionally biased region" description="Acidic residues" evidence="7">
    <location>
        <begin position="888"/>
        <end position="919"/>
    </location>
</feature>
<keyword evidence="3" id="KW-0645">Protease</keyword>
<dbReference type="Pfam" id="PF01483">
    <property type="entry name" value="P_proprotein"/>
    <property type="match status" value="1"/>
</dbReference>
<dbReference type="SUPFAM" id="SSF103647">
    <property type="entry name" value="TSP type-3 repeat"/>
    <property type="match status" value="1"/>
</dbReference>
<sequence>MIRNKRIKYVGYSGVLALLFSATSALAEQYWSEVGDLSELSTQPGFEKVSAIKERRLVMLDLPSIRSLTQGVTSKSGVLPTLTLPTPGGNALAFVVEPSNVLPAELREKYPSIAAFKGYAVTDPATTLRLELTDKGLSAQVLQPGNRWMIDPVAGAYKGVSVVYYTKNTKRSADSSFCEFEGDKADPISQEAFEKKLFAPKASGAKNSGSQLRTYRLAVAATGEYGAFHGGQKASILAAVTTTINRVTGILEKEMALRLTLVPDNDKILFTSVATSPFTGNSNASTLIGESQTQIDLIIGTENYDIGHTFSTGAGGLASLGSVCNPLYKAQGVTGSSQPTGDYYDVDFVAHEIGHQLGANHTFNGSNGGCAGSTRNYLTAYEPGSGSTIQAYPSLCGVDDLQNSVDPIYHSESFEEIRTYVSEGLGSSCGVLEDTGNTPPVVDAGSDYVVPKGTPLVVSGSATDSEQSSLTYLWEQRDLGSQAALAAPDDGEIPLFRVLTPTASPVRYLPRLPSVLSGTFDSSEKIPQVARDMNLRLTARDGVGGVDSDDIVVTVSGSSGPFTLTSPNGGEVVGESKTIRWDVSNTDEAPINVSLVEILLSTNGGVSFDTSLGETANDGLATISFPSGIQSSSARIMIRAKDNIFYDVSDTNFELDSDKLVPPAPTSTALTPTNGGVSVAFTPGADNGVSITSYSVECRTEDIVDEYVYSVSPAVAIPDQGTIESTLQVDADITMSEGGVKIPMDISHTYRGDIVLVLQSPTGTVLSLKNSLGSDSGQNVVGVFPDTLAPEDSLDTLAGESSLGEWKLTATDFFEVDTGTLNAWGVSLSSVTPGDLVANEGASSPIVLTGMQNDETYSCEITAYAGSDPSETVAMGFVTPTLNAPVDSDNDGLTDTQEVELGTDPDNADSDGDGLEDGAEVALGTDPTVSDTDGDGYTDGEEVDEGTSPTSAADAPVAGSSILIFKAAIDAAATSSP</sequence>
<evidence type="ECO:0000313" key="11">
    <source>
        <dbReference type="Proteomes" id="UP001317963"/>
    </source>
</evidence>
<feature type="domain" description="P/Homo B" evidence="9">
    <location>
        <begin position="696"/>
        <end position="835"/>
    </location>
</feature>
<evidence type="ECO:0000256" key="8">
    <source>
        <dbReference type="SAM" id="SignalP"/>
    </source>
</evidence>
<dbReference type="Gene3D" id="3.40.390.10">
    <property type="entry name" value="Collagenase (Catalytic Domain)"/>
    <property type="match status" value="1"/>
</dbReference>
<dbReference type="Gene3D" id="2.60.120.260">
    <property type="entry name" value="Galactose-binding domain-like"/>
    <property type="match status" value="1"/>
</dbReference>
<comment type="subcellular location">
    <subcellularLocation>
        <location evidence="1">Secreted</location>
    </subcellularLocation>
</comment>
<dbReference type="Proteomes" id="UP001317963">
    <property type="component" value="Chromosome"/>
</dbReference>
<dbReference type="RefSeq" id="WP_279241351.1">
    <property type="nucleotide sequence ID" value="NZ_CP036501.1"/>
</dbReference>
<dbReference type="Pfam" id="PF18884">
    <property type="entry name" value="TSP3_bac"/>
    <property type="match status" value="3"/>
</dbReference>
<evidence type="ECO:0000313" key="10">
    <source>
        <dbReference type="EMBL" id="UZP74890.1"/>
    </source>
</evidence>
<dbReference type="InterPro" id="IPR028974">
    <property type="entry name" value="TSP_type-3_rpt"/>
</dbReference>
<dbReference type="Gene3D" id="2.60.40.10">
    <property type="entry name" value="Immunoglobulins"/>
    <property type="match status" value="1"/>
</dbReference>
<keyword evidence="6" id="KW-0106">Calcium</keyword>
<dbReference type="InterPro" id="IPR013783">
    <property type="entry name" value="Ig-like_fold"/>
</dbReference>
<feature type="compositionally biased region" description="Acidic residues" evidence="7">
    <location>
        <begin position="932"/>
        <end position="945"/>
    </location>
</feature>
<evidence type="ECO:0000259" key="9">
    <source>
        <dbReference type="PROSITE" id="PS51829"/>
    </source>
</evidence>
<evidence type="ECO:0000256" key="2">
    <source>
        <dbReference type="ARBA" id="ARBA00022525"/>
    </source>
</evidence>
<evidence type="ECO:0000256" key="7">
    <source>
        <dbReference type="SAM" id="MobiDB-lite"/>
    </source>
</evidence>
<gene>
    <name evidence="10" type="ORF">E0F26_09140</name>
</gene>
<dbReference type="SUPFAM" id="SSF49785">
    <property type="entry name" value="Galactose-binding domain-like"/>
    <property type="match status" value="1"/>
</dbReference>
<dbReference type="SUPFAM" id="SSF55486">
    <property type="entry name" value="Metalloproteases ('zincins'), catalytic domain"/>
    <property type="match status" value="1"/>
</dbReference>
<dbReference type="InterPro" id="IPR024079">
    <property type="entry name" value="MetalloPept_cat_dom_sf"/>
</dbReference>
<keyword evidence="11" id="KW-1185">Reference proteome</keyword>
<proteinExistence type="predicted"/>
<name>A0ABY6Q7L1_9GAMM</name>